<sequence length="716" mass="80725">MLMRKSLLALVLLSVGLVACAATPNADPLEAESLWHWAWAGDARLSPDGERLVYVRTQVDREQDRYQTSLWLKNFETGRHRALTTHEANDGNPRWSPDGERIAFTSGRREGSQIWMIELAGGEAQQLTELEGGAGTPVWSPDGDKIAFSSRALTETEREEKREKENEQRQAQREARDLDDGDDMESAPSAFVTEDLRYQVDGRADYLPEESSHLWIVATDADADWPQKPRRVTEGDDGFSSPAWSADGDYLLFSGLLEEDADWRIGESHLYRVAVSGEDEPEQLTEGRRNRGNPLPSPDGRWIAFTGNEYQDTPKSYTLTELYVMPADGGEETRLTGDYDRGVADGTSGDMSPPTGGGDRLHWGPDSEALYFTSAVDGQTQLARVARDGGSVEALTDYAAGDLGEFSLSGDRFSLLWASPRHPFDLYTVERDAVASRDDWDRVTRLNEQQLGDRALPGYEEVWYDSFDDEPIQGWVIRPDDFDPNKEYPAILYIHGGPHAMYGTTFFHEFQTLADAGYVVLITNPRGSSGYGQDFGNIIQHRYPGDDYKDLMAGVDWLLDEGYVDEDRLGVTGGSGGGLLTAWTVTQTDRFAAAAAQRSVINWHSFVGTADMNYFFVERWFPAPPWEDPMHYIERSPLAYVDQVKTPIMLIHSEQDWRTPLEQTQQFYAQLRMQQKPAKLVIFPEVSHGLSRTGRPSQRVERLNHIRDWFDQYLNP</sequence>
<keyword evidence="7" id="KW-1185">Reference proteome</keyword>
<keyword evidence="4" id="KW-0732">Signal</keyword>
<dbReference type="InterPro" id="IPR029058">
    <property type="entry name" value="AB_hydrolase_fold"/>
</dbReference>
<feature type="region of interest" description="Disordered" evidence="3">
    <location>
        <begin position="151"/>
        <end position="192"/>
    </location>
</feature>
<dbReference type="InterPro" id="IPR011659">
    <property type="entry name" value="WD40"/>
</dbReference>
<keyword evidence="6" id="KW-0645">Protease</keyword>
<dbReference type="EMBL" id="JALJYF010000002">
    <property type="protein sequence ID" value="MCP1728042.1"/>
    <property type="molecule type" value="Genomic_DNA"/>
</dbReference>
<evidence type="ECO:0000313" key="6">
    <source>
        <dbReference type="EMBL" id="MCP1728042.1"/>
    </source>
</evidence>
<dbReference type="InterPro" id="IPR011042">
    <property type="entry name" value="6-blade_b-propeller_TolB-like"/>
</dbReference>
<dbReference type="RefSeq" id="WP_253449445.1">
    <property type="nucleotide sequence ID" value="NZ_JALJYF010000002.1"/>
</dbReference>
<evidence type="ECO:0000256" key="2">
    <source>
        <dbReference type="ARBA" id="ARBA00022825"/>
    </source>
</evidence>
<accession>A0ABT1G9Q4</accession>
<dbReference type="PANTHER" id="PTHR42776">
    <property type="entry name" value="SERINE PEPTIDASE S9 FAMILY MEMBER"/>
    <property type="match status" value="1"/>
</dbReference>
<evidence type="ECO:0000256" key="1">
    <source>
        <dbReference type="ARBA" id="ARBA00022801"/>
    </source>
</evidence>
<evidence type="ECO:0000256" key="3">
    <source>
        <dbReference type="SAM" id="MobiDB-lite"/>
    </source>
</evidence>
<evidence type="ECO:0000256" key="4">
    <source>
        <dbReference type="SAM" id="SignalP"/>
    </source>
</evidence>
<feature type="signal peptide" evidence="4">
    <location>
        <begin position="1"/>
        <end position="21"/>
    </location>
</feature>
<feature type="chain" id="PRO_5046153276" evidence="4">
    <location>
        <begin position="22"/>
        <end position="716"/>
    </location>
</feature>
<feature type="domain" description="Peptidase S9 prolyl oligopeptidase catalytic" evidence="5">
    <location>
        <begin position="505"/>
        <end position="715"/>
    </location>
</feature>
<dbReference type="InterPro" id="IPR002470">
    <property type="entry name" value="Peptidase_S9A"/>
</dbReference>
<evidence type="ECO:0000259" key="5">
    <source>
        <dbReference type="Pfam" id="PF00326"/>
    </source>
</evidence>
<dbReference type="PANTHER" id="PTHR42776:SF27">
    <property type="entry name" value="DIPEPTIDYL PEPTIDASE FAMILY MEMBER 6"/>
    <property type="match status" value="1"/>
</dbReference>
<gene>
    <name evidence="6" type="ORF">J2T60_002042</name>
</gene>
<name>A0ABT1G9Q4_9GAMM</name>
<keyword evidence="2" id="KW-0720">Serine protease</keyword>
<dbReference type="PROSITE" id="PS51257">
    <property type="entry name" value="PROKAR_LIPOPROTEIN"/>
    <property type="match status" value="1"/>
</dbReference>
<protein>
    <submittedName>
        <fullName evidence="6">Dipeptidyl aminopeptidase/acylaminoacyl peptidase</fullName>
    </submittedName>
</protein>
<dbReference type="SUPFAM" id="SSF82171">
    <property type="entry name" value="DPP6 N-terminal domain-like"/>
    <property type="match status" value="1"/>
</dbReference>
<dbReference type="Pfam" id="PF07676">
    <property type="entry name" value="PD40"/>
    <property type="match status" value="4"/>
</dbReference>
<dbReference type="InterPro" id="IPR001375">
    <property type="entry name" value="Peptidase_S9_cat"/>
</dbReference>
<feature type="compositionally biased region" description="Basic and acidic residues" evidence="3">
    <location>
        <begin position="154"/>
        <end position="178"/>
    </location>
</feature>
<evidence type="ECO:0000313" key="7">
    <source>
        <dbReference type="Proteomes" id="UP001523550"/>
    </source>
</evidence>
<dbReference type="GO" id="GO:0004177">
    <property type="term" value="F:aminopeptidase activity"/>
    <property type="evidence" value="ECO:0007669"/>
    <property type="project" value="UniProtKB-KW"/>
</dbReference>
<dbReference type="Pfam" id="PF00326">
    <property type="entry name" value="Peptidase_S9"/>
    <property type="match status" value="1"/>
</dbReference>
<dbReference type="Gene3D" id="2.120.10.30">
    <property type="entry name" value="TolB, C-terminal domain"/>
    <property type="match status" value="3"/>
</dbReference>
<organism evidence="6 7">
    <name type="scientific">Natronospira proteinivora</name>
    <dbReference type="NCBI Taxonomy" id="1807133"/>
    <lineage>
        <taxon>Bacteria</taxon>
        <taxon>Pseudomonadati</taxon>
        <taxon>Pseudomonadota</taxon>
        <taxon>Gammaproteobacteria</taxon>
        <taxon>Natronospirales</taxon>
        <taxon>Natronospiraceae</taxon>
        <taxon>Natronospira</taxon>
    </lineage>
</organism>
<reference evidence="6 7" key="1">
    <citation type="submission" date="2022-03" db="EMBL/GenBank/DDBJ databases">
        <title>Genomic Encyclopedia of Type Strains, Phase III (KMG-III): the genomes of soil and plant-associated and newly described type strains.</title>
        <authorList>
            <person name="Whitman W."/>
        </authorList>
    </citation>
    <scope>NUCLEOTIDE SEQUENCE [LARGE SCALE GENOMIC DNA]</scope>
    <source>
        <strain evidence="6 7">BSker1</strain>
    </source>
</reference>
<dbReference type="Proteomes" id="UP001523550">
    <property type="component" value="Unassembled WGS sequence"/>
</dbReference>
<keyword evidence="1" id="KW-0378">Hydrolase</keyword>
<keyword evidence="6" id="KW-0031">Aminopeptidase</keyword>
<proteinExistence type="predicted"/>
<comment type="caution">
    <text evidence="6">The sequence shown here is derived from an EMBL/GenBank/DDBJ whole genome shotgun (WGS) entry which is preliminary data.</text>
</comment>
<feature type="region of interest" description="Disordered" evidence="3">
    <location>
        <begin position="276"/>
        <end position="300"/>
    </location>
</feature>
<dbReference type="SUPFAM" id="SSF53474">
    <property type="entry name" value="alpha/beta-Hydrolases"/>
    <property type="match status" value="1"/>
</dbReference>
<dbReference type="Gene3D" id="3.40.50.1820">
    <property type="entry name" value="alpha/beta hydrolase"/>
    <property type="match status" value="1"/>
</dbReference>
<dbReference type="PRINTS" id="PR00862">
    <property type="entry name" value="PROLIGOPTASE"/>
</dbReference>